<name>A0ABR0LX01_9PEZI</name>
<evidence type="ECO:0000313" key="2">
    <source>
        <dbReference type="EMBL" id="KAK5254734.1"/>
    </source>
</evidence>
<evidence type="ECO:0000256" key="1">
    <source>
        <dbReference type="SAM" id="MobiDB-lite"/>
    </source>
</evidence>
<sequence length="71" mass="7797">LPPNVRHDFRQHGRSRPPVTSPRGARAAGQEDRARRRSVEAVRARLRGRRGGCGCRGRQGEGAGRRDAEGV</sequence>
<dbReference type="Proteomes" id="UP001357485">
    <property type="component" value="Unassembled WGS sequence"/>
</dbReference>
<gene>
    <name evidence="2" type="ORF">LTR16_004763</name>
</gene>
<protein>
    <submittedName>
        <fullName evidence="2">Uncharacterized protein</fullName>
    </submittedName>
</protein>
<comment type="caution">
    <text evidence="2">The sequence shown here is derived from an EMBL/GenBank/DDBJ whole genome shotgun (WGS) entry which is preliminary data.</text>
</comment>
<evidence type="ECO:0000313" key="3">
    <source>
        <dbReference type="Proteomes" id="UP001357485"/>
    </source>
</evidence>
<keyword evidence="3" id="KW-1185">Reference proteome</keyword>
<feature type="compositionally biased region" description="Basic and acidic residues" evidence="1">
    <location>
        <begin position="1"/>
        <end position="11"/>
    </location>
</feature>
<proteinExistence type="predicted"/>
<feature type="compositionally biased region" description="Gly residues" evidence="1">
    <location>
        <begin position="51"/>
        <end position="62"/>
    </location>
</feature>
<feature type="region of interest" description="Disordered" evidence="1">
    <location>
        <begin position="1"/>
        <end position="71"/>
    </location>
</feature>
<feature type="non-terminal residue" evidence="2">
    <location>
        <position position="71"/>
    </location>
</feature>
<feature type="non-terminal residue" evidence="2">
    <location>
        <position position="1"/>
    </location>
</feature>
<reference evidence="2 3" key="1">
    <citation type="submission" date="2023-08" db="EMBL/GenBank/DDBJ databases">
        <title>Black Yeasts Isolated from many extreme environments.</title>
        <authorList>
            <person name="Coleine C."/>
            <person name="Stajich J.E."/>
            <person name="Selbmann L."/>
        </authorList>
    </citation>
    <scope>NUCLEOTIDE SEQUENCE [LARGE SCALE GENOMIC DNA]</scope>
    <source>
        <strain evidence="2 3">CCFEE 536</strain>
    </source>
</reference>
<feature type="compositionally biased region" description="Basic and acidic residues" evidence="1">
    <location>
        <begin position="29"/>
        <end position="43"/>
    </location>
</feature>
<accession>A0ABR0LX01</accession>
<organism evidence="2 3">
    <name type="scientific">Cryomyces antarcticus</name>
    <dbReference type="NCBI Taxonomy" id="329879"/>
    <lineage>
        <taxon>Eukaryota</taxon>
        <taxon>Fungi</taxon>
        <taxon>Dikarya</taxon>
        <taxon>Ascomycota</taxon>
        <taxon>Pezizomycotina</taxon>
        <taxon>Dothideomycetes</taxon>
        <taxon>Dothideomycetes incertae sedis</taxon>
        <taxon>Cryomyces</taxon>
    </lineage>
</organism>
<dbReference type="EMBL" id="JAVRRA010008884">
    <property type="protein sequence ID" value="KAK5254734.1"/>
    <property type="molecule type" value="Genomic_DNA"/>
</dbReference>